<name>I3EFN8_NEMP3</name>
<keyword evidence="1" id="KW-0812">Transmembrane</keyword>
<dbReference type="AlphaFoldDB" id="I3EFN8"/>
<organism evidence="2 3">
    <name type="scientific">Nematocida parisii (strain ERTm3)</name>
    <name type="common">Nematode killer fungus</name>
    <dbReference type="NCBI Taxonomy" id="935791"/>
    <lineage>
        <taxon>Eukaryota</taxon>
        <taxon>Fungi</taxon>
        <taxon>Fungi incertae sedis</taxon>
        <taxon>Microsporidia</taxon>
        <taxon>Nematocida</taxon>
    </lineage>
</organism>
<feature type="transmembrane region" description="Helical" evidence="1">
    <location>
        <begin position="64"/>
        <end position="87"/>
    </location>
</feature>
<evidence type="ECO:0000313" key="3">
    <source>
        <dbReference type="Proteomes" id="UP000002872"/>
    </source>
</evidence>
<feature type="transmembrane region" description="Helical" evidence="1">
    <location>
        <begin position="196"/>
        <end position="216"/>
    </location>
</feature>
<accession>I3EFN8</accession>
<dbReference type="HOGENOM" id="CLU_963428_0_0_1"/>
<feature type="transmembrane region" description="Helical" evidence="1">
    <location>
        <begin position="124"/>
        <end position="146"/>
    </location>
</feature>
<dbReference type="OrthoDB" id="10509648at2759"/>
<keyword evidence="1" id="KW-0472">Membrane</keyword>
<reference evidence="2" key="1">
    <citation type="submission" date="2011-01" db="EMBL/GenBank/DDBJ databases">
        <title>The Genome Sequence of Nematocida parisii strain ERTm3.</title>
        <authorList>
            <consortium name="The Broad Institute Genome Sequencing Platform"/>
            <consortium name="The Broad Institute Genome Sequencing Center for Infectious Disease"/>
            <person name="Cuomo C."/>
            <person name="Troemel E."/>
            <person name="Young S.K."/>
            <person name="Zeng Q."/>
            <person name="Gargeya S."/>
            <person name="Fitzgerald M."/>
            <person name="Haas B."/>
            <person name="Abouelleil A."/>
            <person name="Alvarado L."/>
            <person name="Arachchi H.M."/>
            <person name="Berlin A."/>
            <person name="Chapman S.B."/>
            <person name="Gearin G."/>
            <person name="Goldberg J."/>
            <person name="Griggs A."/>
            <person name="Gujja S."/>
            <person name="Hansen M."/>
            <person name="Heiman D."/>
            <person name="Howarth C."/>
            <person name="Larimer J."/>
            <person name="Lui A."/>
            <person name="MacDonald P.J.P."/>
            <person name="McCowen C."/>
            <person name="Montmayeur A."/>
            <person name="Murphy C."/>
            <person name="Neiman D."/>
            <person name="Pearson M."/>
            <person name="Priest M."/>
            <person name="Roberts A."/>
            <person name="Saif S."/>
            <person name="Shea T."/>
            <person name="Sisk P."/>
            <person name="Stolte C."/>
            <person name="Sykes S."/>
            <person name="Wortman J."/>
            <person name="Nusbaum C."/>
            <person name="Birren B."/>
        </authorList>
    </citation>
    <scope>NUCLEOTIDE SEQUENCE</scope>
    <source>
        <strain evidence="2">ERTm3</strain>
    </source>
</reference>
<evidence type="ECO:0000313" key="2">
    <source>
        <dbReference type="EMBL" id="EIJ88035.1"/>
    </source>
</evidence>
<feature type="transmembrane region" description="Helical" evidence="1">
    <location>
        <begin position="158"/>
        <end position="184"/>
    </location>
</feature>
<gene>
    <name evidence="2" type="ORF">NEQG_01479</name>
</gene>
<feature type="transmembrane region" description="Helical" evidence="1">
    <location>
        <begin position="237"/>
        <end position="264"/>
    </location>
</feature>
<dbReference type="Proteomes" id="UP000002872">
    <property type="component" value="Unassembled WGS sequence"/>
</dbReference>
<dbReference type="InParanoid" id="I3EFN8"/>
<sequence length="289" mass="32837">MMQKDFQSILIKKLDMNIFNTLKKNTLNVADTLLAIFSGSDPATISFDSMDGSLIKNRKEGDGIIYIFFKGIAYFIKNCFLLFWISFLRCLCLDILTCNAQGFIGILQNWLGEDGSLITGLLSFFFWIIVIFIVITNIIFFFKGLGMVYTRISKGKGWPILGTIIFFITAIIAILIMILISVIIKSNLVKMAYESKNFLCNIIGLFLISILLYIIYIELMKSLEKPVESISKTERRIQISIIALFAASIIFNVFAFIFAIGHLFRNPAVIIESKQRSKLDPVNYWNSTA</sequence>
<keyword evidence="3" id="KW-1185">Reference proteome</keyword>
<evidence type="ECO:0000256" key="1">
    <source>
        <dbReference type="SAM" id="Phobius"/>
    </source>
</evidence>
<keyword evidence="1" id="KW-1133">Transmembrane helix</keyword>
<proteinExistence type="predicted"/>
<dbReference type="EMBL" id="GL870879">
    <property type="protein sequence ID" value="EIJ88035.1"/>
    <property type="molecule type" value="Genomic_DNA"/>
</dbReference>
<dbReference type="VEuPathDB" id="MicrosporidiaDB:NEQG_01479"/>
<protein>
    <submittedName>
        <fullName evidence="2">Uncharacterized protein</fullName>
    </submittedName>
</protein>